<dbReference type="Pfam" id="PF00728">
    <property type="entry name" value="Glyco_hydro_20"/>
    <property type="match status" value="1"/>
</dbReference>
<dbReference type="EC" id="3.2.1.52" evidence="3"/>
<evidence type="ECO:0000313" key="11">
    <source>
        <dbReference type="EMBL" id="KAB5433364.1"/>
    </source>
</evidence>
<feature type="chain" id="PRO_5036349029" description="beta-N-acetylhexosaminidase" evidence="7">
    <location>
        <begin position="20"/>
        <end position="539"/>
    </location>
</feature>
<evidence type="ECO:0000259" key="8">
    <source>
        <dbReference type="Pfam" id="PF00728"/>
    </source>
</evidence>
<evidence type="ECO:0000256" key="1">
    <source>
        <dbReference type="ARBA" id="ARBA00001231"/>
    </source>
</evidence>
<dbReference type="InterPro" id="IPR025705">
    <property type="entry name" value="Beta_hexosaminidase_sua/sub"/>
</dbReference>
<dbReference type="RefSeq" id="WP_005849302.1">
    <property type="nucleotide sequence ID" value="NZ_CP181423.1"/>
</dbReference>
<dbReference type="EMBL" id="WCIF01000034">
    <property type="protein sequence ID" value="KAB5433364.1"/>
    <property type="molecule type" value="Genomic_DNA"/>
</dbReference>
<evidence type="ECO:0000313" key="10">
    <source>
        <dbReference type="EMBL" id="KAB3853408.1"/>
    </source>
</evidence>
<proteinExistence type="inferred from homology"/>
<dbReference type="InterPro" id="IPR017853">
    <property type="entry name" value="GH"/>
</dbReference>
<accession>A0A412LRL9</accession>
<dbReference type="GO" id="GO:0016020">
    <property type="term" value="C:membrane"/>
    <property type="evidence" value="ECO:0007669"/>
    <property type="project" value="TreeGrafter"/>
</dbReference>
<protein>
    <recommendedName>
        <fullName evidence="3">beta-N-acetylhexosaminidase</fullName>
        <ecNumber evidence="3">3.2.1.52</ecNumber>
    </recommendedName>
</protein>
<dbReference type="SUPFAM" id="SSF51445">
    <property type="entry name" value="(Trans)glycosidases"/>
    <property type="match status" value="1"/>
</dbReference>
<keyword evidence="5" id="KW-0326">Glycosidase</keyword>
<feature type="domain" description="Glycoside hydrolase family 20 catalytic" evidence="8">
    <location>
        <begin position="154"/>
        <end position="503"/>
    </location>
</feature>
<keyword evidence="7" id="KW-0732">Signal</keyword>
<dbReference type="Gene3D" id="3.30.379.10">
    <property type="entry name" value="Chitobiase/beta-hexosaminidase domain 2-like"/>
    <property type="match status" value="1"/>
</dbReference>
<gene>
    <name evidence="11" type="ORF">F9Z94_19840</name>
    <name evidence="10" type="ORF">GAS29_16970</name>
</gene>
<dbReference type="PANTHER" id="PTHR22600">
    <property type="entry name" value="BETA-HEXOSAMINIDASE"/>
    <property type="match status" value="1"/>
</dbReference>
<dbReference type="Proteomes" id="UP000462885">
    <property type="component" value="Unassembled WGS sequence"/>
</dbReference>
<dbReference type="InterPro" id="IPR029018">
    <property type="entry name" value="Hex-like_dom2"/>
</dbReference>
<dbReference type="CDD" id="cd06563">
    <property type="entry name" value="GH20_chitobiase-like"/>
    <property type="match status" value="1"/>
</dbReference>
<dbReference type="PIRSF" id="PIRSF001093">
    <property type="entry name" value="B-hxosamndse_ab_euk"/>
    <property type="match status" value="1"/>
</dbReference>
<comment type="caution">
    <text evidence="11">The sequence shown here is derived from an EMBL/GenBank/DDBJ whole genome shotgun (WGS) entry which is preliminary data.</text>
</comment>
<reference evidence="10 12" key="1">
    <citation type="journal article" date="2019" name="Nat. Med.">
        <title>A library of human gut bacterial isolates paired with longitudinal multiomics data enables mechanistic microbiome research.</title>
        <authorList>
            <person name="Poyet M."/>
            <person name="Groussin M."/>
            <person name="Gibbons S.M."/>
            <person name="Avila-Pacheco J."/>
            <person name="Jiang X."/>
            <person name="Kearney S.M."/>
            <person name="Perrotta A.R."/>
            <person name="Berdy B."/>
            <person name="Zhao S."/>
            <person name="Lieberman T.D."/>
            <person name="Swanson P.K."/>
            <person name="Smith M."/>
            <person name="Roesemann S."/>
            <person name="Alexander J.E."/>
            <person name="Rich S.A."/>
            <person name="Livny J."/>
            <person name="Vlamakis H."/>
            <person name="Clish C."/>
            <person name="Bullock K."/>
            <person name="Deik A."/>
            <person name="Scott J."/>
            <person name="Pierce K.A."/>
            <person name="Xavier R.J."/>
            <person name="Alm E.J."/>
        </authorList>
    </citation>
    <scope>NUCLEOTIDE SEQUENCE [LARGE SCALE GENOMIC DNA]</scope>
    <source>
        <strain evidence="10 12">BIOML-A5</strain>
    </source>
</reference>
<evidence type="ECO:0000259" key="9">
    <source>
        <dbReference type="Pfam" id="PF02838"/>
    </source>
</evidence>
<dbReference type="PANTHER" id="PTHR22600:SF57">
    <property type="entry name" value="BETA-N-ACETYLHEXOSAMINIDASE"/>
    <property type="match status" value="1"/>
</dbReference>
<dbReference type="PRINTS" id="PR00738">
    <property type="entry name" value="GLHYDRLASE20"/>
</dbReference>
<dbReference type="Pfam" id="PF02838">
    <property type="entry name" value="Glyco_hydro_20b"/>
    <property type="match status" value="1"/>
</dbReference>
<dbReference type="AlphaFoldDB" id="A0A412LRL9"/>
<dbReference type="Gene3D" id="3.20.20.80">
    <property type="entry name" value="Glycosidases"/>
    <property type="match status" value="1"/>
</dbReference>
<reference evidence="11 13" key="2">
    <citation type="submission" date="2019-10" db="EMBL/GenBank/DDBJ databases">
        <title>Genome Sequence and Assembly of iSURF_14.</title>
        <authorList>
            <person name="Wucher B.R."/>
            <person name="Ruoff K.L."/>
            <person name="Price C.E."/>
            <person name="Valls R.R."/>
            <person name="O'Toole G.A."/>
        </authorList>
    </citation>
    <scope>NUCLEOTIDE SEQUENCE [LARGE SCALE GENOMIC DNA]</scope>
    <source>
        <strain evidence="11 13">ANK132K_3B</strain>
    </source>
</reference>
<dbReference type="Proteomes" id="UP000441522">
    <property type="component" value="Unassembled WGS sequence"/>
</dbReference>
<evidence type="ECO:0000313" key="12">
    <source>
        <dbReference type="Proteomes" id="UP000441522"/>
    </source>
</evidence>
<sequence length="539" mass="61828">MKYIVVLLICLMWGGSLSAQQNLSALVPMPNHVEKQKGKAFVVTDKTWIVIRNASLRFEAEELQRMLEVQMGLRLNIQIGAVKGKHIYLISNSQNEILEHYRLRVNSKKLEISAESSKGIFYGIQTLAQLLLGDAENTAHHRVTPVLIEDSPRFAFRGLMLDVARHFLPVSDVKRFIDLMASFKYNVLQLHLTDDQGWRIEIKQYPQLTKIGAFRNKKGSDQGPDNGYYTQEQLKDLIAYAAQRHVEIIPELDIPGHTAAVLAVFPEMLCQSLNTVPVQIGKTTDVMMCASNEHCYKIYQNILTEVAGLFPSRSIHLGGDEAVIEKNWGKCSSCQVLKEKLGYQKSSDLMNYFFGKILSIVRKLKKEPILWCELNNIWMPADSYLFNYPKDVTLVSWRAGLTPLCQELTQKNGNSLIMAPGEYAYLDYPQYKNDLPEYNNWGMPITTLEKTYQFDPAYGDEFSEKHIRGVLGTLWSEAIKDFNRVTYMTYPRGLALAEAGWTQMEHRTWSSFKQRICPNLYKMMKDGISFRVPFEIFRK</sequence>
<comment type="catalytic activity">
    <reaction evidence="1">
        <text>Hydrolysis of terminal non-reducing N-acetyl-D-hexosamine residues in N-acetyl-beta-D-hexosaminides.</text>
        <dbReference type="EC" id="3.2.1.52"/>
    </reaction>
</comment>
<dbReference type="InterPro" id="IPR015883">
    <property type="entry name" value="Glyco_hydro_20_cat"/>
</dbReference>
<feature type="signal peptide" evidence="7">
    <location>
        <begin position="1"/>
        <end position="19"/>
    </location>
</feature>
<dbReference type="InterPro" id="IPR015882">
    <property type="entry name" value="HEX_bac_N"/>
</dbReference>
<evidence type="ECO:0000256" key="7">
    <source>
        <dbReference type="SAM" id="SignalP"/>
    </source>
</evidence>
<evidence type="ECO:0000256" key="5">
    <source>
        <dbReference type="ARBA" id="ARBA00023295"/>
    </source>
</evidence>
<feature type="active site" description="Proton donor" evidence="6">
    <location>
        <position position="321"/>
    </location>
</feature>
<dbReference type="GO" id="GO:0030203">
    <property type="term" value="P:glycosaminoglycan metabolic process"/>
    <property type="evidence" value="ECO:0007669"/>
    <property type="project" value="TreeGrafter"/>
</dbReference>
<dbReference type="GO" id="GO:0005975">
    <property type="term" value="P:carbohydrate metabolic process"/>
    <property type="evidence" value="ECO:0007669"/>
    <property type="project" value="InterPro"/>
</dbReference>
<evidence type="ECO:0000256" key="2">
    <source>
        <dbReference type="ARBA" id="ARBA00006285"/>
    </source>
</evidence>
<evidence type="ECO:0000313" key="13">
    <source>
        <dbReference type="Proteomes" id="UP000462885"/>
    </source>
</evidence>
<dbReference type="EMBL" id="WCWW01000045">
    <property type="protein sequence ID" value="KAB3853408.1"/>
    <property type="molecule type" value="Genomic_DNA"/>
</dbReference>
<organism evidence="11 13">
    <name type="scientific">Phocaeicola vulgatus</name>
    <name type="common">Bacteroides vulgatus</name>
    <dbReference type="NCBI Taxonomy" id="821"/>
    <lineage>
        <taxon>Bacteria</taxon>
        <taxon>Pseudomonadati</taxon>
        <taxon>Bacteroidota</taxon>
        <taxon>Bacteroidia</taxon>
        <taxon>Bacteroidales</taxon>
        <taxon>Bacteroidaceae</taxon>
        <taxon>Phocaeicola</taxon>
    </lineage>
</organism>
<dbReference type="SUPFAM" id="SSF55545">
    <property type="entry name" value="beta-N-acetylhexosaminidase-like domain"/>
    <property type="match status" value="1"/>
</dbReference>
<feature type="domain" description="Beta-hexosaminidase bacterial type N-terminal" evidence="9">
    <location>
        <begin position="25"/>
        <end position="150"/>
    </location>
</feature>
<keyword evidence="4" id="KW-0378">Hydrolase</keyword>
<evidence type="ECO:0000256" key="4">
    <source>
        <dbReference type="ARBA" id="ARBA00022801"/>
    </source>
</evidence>
<name>A0A412LRL9_PHOVU</name>
<comment type="similarity">
    <text evidence="2">Belongs to the glycosyl hydrolase 20 family.</text>
</comment>
<evidence type="ECO:0000256" key="3">
    <source>
        <dbReference type="ARBA" id="ARBA00012663"/>
    </source>
</evidence>
<dbReference type="GO" id="GO:0004563">
    <property type="term" value="F:beta-N-acetylhexosaminidase activity"/>
    <property type="evidence" value="ECO:0007669"/>
    <property type="project" value="UniProtKB-EC"/>
</dbReference>
<evidence type="ECO:0000256" key="6">
    <source>
        <dbReference type="PIRSR" id="PIRSR625705-1"/>
    </source>
</evidence>